<dbReference type="AlphaFoldDB" id="A0A426SLK3"/>
<dbReference type="CDD" id="cd01166">
    <property type="entry name" value="KdgK"/>
    <property type="match status" value="1"/>
</dbReference>
<evidence type="ECO:0000259" key="7">
    <source>
        <dbReference type="Pfam" id="PF00294"/>
    </source>
</evidence>
<dbReference type="Proteomes" id="UP000274327">
    <property type="component" value="Unassembled WGS sequence"/>
</dbReference>
<protein>
    <submittedName>
        <fullName evidence="8">5-dehydro-2-deoxygluconokinase</fullName>
        <ecNumber evidence="8">2.7.1.92</ecNumber>
    </submittedName>
</protein>
<keyword evidence="5" id="KW-0067">ATP-binding</keyword>
<dbReference type="InterPro" id="IPR050306">
    <property type="entry name" value="PfkB_Carbo_kinase"/>
</dbReference>
<dbReference type="GO" id="GO:0047590">
    <property type="term" value="F:5-dehydro-2-deoxygluconokinase activity"/>
    <property type="evidence" value="ECO:0007669"/>
    <property type="project" value="UniProtKB-EC"/>
</dbReference>
<accession>A0A426SLK3</accession>
<dbReference type="NCBIfam" id="TIGR04382">
    <property type="entry name" value="myo_inos_iolC_N"/>
    <property type="match status" value="1"/>
</dbReference>
<keyword evidence="9" id="KW-1185">Reference proteome</keyword>
<dbReference type="SUPFAM" id="SSF53613">
    <property type="entry name" value="Ribokinase-like"/>
    <property type="match status" value="1"/>
</dbReference>
<evidence type="ECO:0000256" key="5">
    <source>
        <dbReference type="ARBA" id="ARBA00022840"/>
    </source>
</evidence>
<reference evidence="8 9" key="1">
    <citation type="submission" date="2018-07" db="EMBL/GenBank/DDBJ databases">
        <title>Brachybacteriurn paraconglorneratum KCTC 9916.</title>
        <authorList>
            <person name="Li Y."/>
        </authorList>
    </citation>
    <scope>NUCLEOTIDE SEQUENCE [LARGE SCALE GENOMIC DNA]</scope>
    <source>
        <strain evidence="8 9">KCTC 9916</strain>
    </source>
</reference>
<dbReference type="Gene3D" id="3.40.1190.20">
    <property type="match status" value="1"/>
</dbReference>
<dbReference type="InterPro" id="IPR002139">
    <property type="entry name" value="Ribo/fructo_kinase"/>
</dbReference>
<evidence type="ECO:0000256" key="4">
    <source>
        <dbReference type="ARBA" id="ARBA00022777"/>
    </source>
</evidence>
<evidence type="ECO:0000256" key="1">
    <source>
        <dbReference type="ARBA" id="ARBA00010688"/>
    </source>
</evidence>
<evidence type="ECO:0000256" key="3">
    <source>
        <dbReference type="ARBA" id="ARBA00022741"/>
    </source>
</evidence>
<name>A0A426SLK3_9MICO</name>
<dbReference type="InterPro" id="IPR029056">
    <property type="entry name" value="Ribokinase-like"/>
</dbReference>
<dbReference type="InterPro" id="IPR030830">
    <property type="entry name" value="Myo_inos_IolC"/>
</dbReference>
<proteinExistence type="inferred from homology"/>
<dbReference type="Gene3D" id="2.20.150.10">
    <property type="entry name" value="putative 5-dehydro-2- deoxygluconokinase"/>
    <property type="match status" value="1"/>
</dbReference>
<feature type="compositionally biased region" description="Basic and acidic residues" evidence="6">
    <location>
        <begin position="147"/>
        <end position="163"/>
    </location>
</feature>
<dbReference type="Pfam" id="PF00294">
    <property type="entry name" value="PfkB"/>
    <property type="match status" value="1"/>
</dbReference>
<evidence type="ECO:0000313" key="9">
    <source>
        <dbReference type="Proteomes" id="UP000274327"/>
    </source>
</evidence>
<dbReference type="EMBL" id="QOCI01000004">
    <property type="protein sequence ID" value="RRR19119.1"/>
    <property type="molecule type" value="Genomic_DNA"/>
</dbReference>
<dbReference type="EC" id="2.7.1.92" evidence="8"/>
<keyword evidence="4 8" id="KW-0418">Kinase</keyword>
<dbReference type="GeneID" id="78120803"/>
<keyword evidence="2 8" id="KW-0808">Transferase</keyword>
<dbReference type="PRINTS" id="PR00990">
    <property type="entry name" value="RIBOKINASE"/>
</dbReference>
<sequence length="345" mass="36844">MASDLDIITFGRSGVDIYPLEIEKGLEDIHSFGKFLGGSPTNVAVAAARLGHTPAVITGVGDDPFGRYVVKEMERLGVSGRYVVKNDELNTPITLCEIFPPDDFPLYFYRKPSAPDLQVAPEHLDFAAIRRVPLFWFSGTGLSEEPSRSAHHAALEARGKDGGPEGGHTVFDLDYRPMFWSSIEEAREQYREALAYTTVAVGNKEECEVAVGETEPERAADALLEAGVKVAIVKQGPKGVLGKTADERVVVAPNMIQVINGLGAGDSFGGSLCHGLLTGQSLEETLTRCNAAGAIVTSRLECSTAMPTTEEIDLLIAGGDPNKGQTVDEMLGALRGRGAVGAEQR</sequence>
<comment type="similarity">
    <text evidence="1">Belongs to the carbohydrate kinase PfkB family.</text>
</comment>
<dbReference type="PANTHER" id="PTHR43085:SF49">
    <property type="entry name" value="5-DEHYDRO-2-DEOXYGLUCONOKINASE"/>
    <property type="match status" value="1"/>
</dbReference>
<dbReference type="RefSeq" id="WP_126986117.1">
    <property type="nucleotide sequence ID" value="NZ_ML133853.1"/>
</dbReference>
<comment type="caution">
    <text evidence="8">The sequence shown here is derived from an EMBL/GenBank/DDBJ whole genome shotgun (WGS) entry which is preliminary data.</text>
</comment>
<organism evidence="8 9">
    <name type="scientific">Brachybacterium paraconglomeratum</name>
    <dbReference type="NCBI Taxonomy" id="173362"/>
    <lineage>
        <taxon>Bacteria</taxon>
        <taxon>Bacillati</taxon>
        <taxon>Actinomycetota</taxon>
        <taxon>Actinomycetes</taxon>
        <taxon>Micrococcales</taxon>
        <taxon>Dermabacteraceae</taxon>
        <taxon>Brachybacterium</taxon>
    </lineage>
</organism>
<keyword evidence="3" id="KW-0547">Nucleotide-binding</keyword>
<feature type="region of interest" description="Disordered" evidence="6">
    <location>
        <begin position="147"/>
        <end position="166"/>
    </location>
</feature>
<dbReference type="InterPro" id="IPR023314">
    <property type="entry name" value="Myo_inos_IolC-like_sf"/>
</dbReference>
<evidence type="ECO:0000256" key="6">
    <source>
        <dbReference type="SAM" id="MobiDB-lite"/>
    </source>
</evidence>
<dbReference type="InterPro" id="IPR011611">
    <property type="entry name" value="PfkB_dom"/>
</dbReference>
<dbReference type="GO" id="GO:0005524">
    <property type="term" value="F:ATP binding"/>
    <property type="evidence" value="ECO:0007669"/>
    <property type="project" value="UniProtKB-KW"/>
</dbReference>
<dbReference type="PANTHER" id="PTHR43085">
    <property type="entry name" value="HEXOKINASE FAMILY MEMBER"/>
    <property type="match status" value="1"/>
</dbReference>
<gene>
    <name evidence="8" type="primary">iolC</name>
    <name evidence="8" type="ORF">DS079_07175</name>
</gene>
<evidence type="ECO:0000313" key="8">
    <source>
        <dbReference type="EMBL" id="RRR19119.1"/>
    </source>
</evidence>
<feature type="domain" description="Carbohydrate kinase PfkB" evidence="7">
    <location>
        <begin position="17"/>
        <end position="308"/>
    </location>
</feature>
<evidence type="ECO:0000256" key="2">
    <source>
        <dbReference type="ARBA" id="ARBA00022679"/>
    </source>
</evidence>